<evidence type="ECO:0000256" key="1">
    <source>
        <dbReference type="SAM" id="SignalP"/>
    </source>
</evidence>
<gene>
    <name evidence="3" type="ORF">ML462_11655</name>
</gene>
<comment type="caution">
    <text evidence="3">The sequence shown here is derived from an EMBL/GenBank/DDBJ whole genome shotgun (WGS) entry which is preliminary data.</text>
</comment>
<dbReference type="AlphaFoldDB" id="A0A9X2AB33"/>
<feature type="domain" description="Phosphatidic acid phosphatase type 2/haloperoxidase" evidence="2">
    <location>
        <begin position="120"/>
        <end position="239"/>
    </location>
</feature>
<feature type="chain" id="PRO_5040882006" evidence="1">
    <location>
        <begin position="20"/>
        <end position="273"/>
    </location>
</feature>
<dbReference type="RefSeq" id="WP_240713993.1">
    <property type="nucleotide sequence ID" value="NZ_JAKVTV010000003.1"/>
</dbReference>
<evidence type="ECO:0000313" key="3">
    <source>
        <dbReference type="EMBL" id="MCH4823826.1"/>
    </source>
</evidence>
<feature type="signal peptide" evidence="1">
    <location>
        <begin position="1"/>
        <end position="19"/>
    </location>
</feature>
<reference evidence="3" key="1">
    <citation type="submission" date="2022-03" db="EMBL/GenBank/DDBJ databases">
        <title>Gramella crocea sp. nov., isolated from activated sludge of a seafood processing plant.</title>
        <authorList>
            <person name="Zhang X."/>
        </authorList>
    </citation>
    <scope>NUCLEOTIDE SEQUENCE</scope>
    <source>
        <strain evidence="3">YJ019</strain>
    </source>
</reference>
<dbReference type="SUPFAM" id="SSF48317">
    <property type="entry name" value="Acid phosphatase/Vanadium-dependent haloperoxidase"/>
    <property type="match status" value="1"/>
</dbReference>
<dbReference type="EMBL" id="JAKVTV010000003">
    <property type="protein sequence ID" value="MCH4823826.1"/>
    <property type="molecule type" value="Genomic_DNA"/>
</dbReference>
<dbReference type="Gene3D" id="1.20.144.10">
    <property type="entry name" value="Phosphatidic acid phosphatase type 2/haloperoxidase"/>
    <property type="match status" value="1"/>
</dbReference>
<dbReference type="InterPro" id="IPR000326">
    <property type="entry name" value="PAP2/HPO"/>
</dbReference>
<dbReference type="Pfam" id="PF01569">
    <property type="entry name" value="PAP2"/>
    <property type="match status" value="1"/>
</dbReference>
<accession>A0A9X2AB33</accession>
<protein>
    <submittedName>
        <fullName evidence="3">Phosphatase PAP2 family protein</fullName>
    </submittedName>
</protein>
<keyword evidence="1" id="KW-0732">Signal</keyword>
<evidence type="ECO:0000313" key="4">
    <source>
        <dbReference type="Proteomes" id="UP001139226"/>
    </source>
</evidence>
<keyword evidence="4" id="KW-1185">Reference proteome</keyword>
<evidence type="ECO:0000259" key="2">
    <source>
        <dbReference type="Pfam" id="PF01569"/>
    </source>
</evidence>
<sequence length="273" mass="29539">MRKLAPLLLLLILFSGLQAQETSSPYKTDFWKDGSWIAGSTALNVLGVITIQNKADLTDNELADLNGDDIWKINRGAVGNYSVSADELSYVPFYASFASPLLFLLGEDERQNFGQISVMFVETMATTGALFTITAGTVQKSRPLVYNENLSDEERKDSDAQRSFFAGHTAATAAASFFTAKVFHDFNPDSPAVPFVWAGAVAVPAYVGYLRTKAGKHFLTDNLIGFGIGAACGILVPEIHKIGNNRIDIYPTAQANIMGTSIDSKGLGLNYSF</sequence>
<name>A0A9X2AB33_9FLAO</name>
<organism evidence="3 4">
    <name type="scientific">Christiangramia lutea</name>
    <dbReference type="NCBI Taxonomy" id="1607951"/>
    <lineage>
        <taxon>Bacteria</taxon>
        <taxon>Pseudomonadati</taxon>
        <taxon>Bacteroidota</taxon>
        <taxon>Flavobacteriia</taxon>
        <taxon>Flavobacteriales</taxon>
        <taxon>Flavobacteriaceae</taxon>
        <taxon>Christiangramia</taxon>
    </lineage>
</organism>
<dbReference type="InterPro" id="IPR036938">
    <property type="entry name" value="PAP2/HPO_sf"/>
</dbReference>
<dbReference type="Proteomes" id="UP001139226">
    <property type="component" value="Unassembled WGS sequence"/>
</dbReference>
<proteinExistence type="predicted"/>